<name>A0A3L6DCC5_MAIZE</name>
<dbReference type="PANTHER" id="PTHR48299:SF2">
    <property type="entry name" value="ATP-DEPENDENT DNA HELICASE"/>
    <property type="match status" value="1"/>
</dbReference>
<comment type="caution">
    <text evidence="1">The sequence shown here is derived from an EMBL/GenBank/DDBJ whole genome shotgun (WGS) entry which is preliminary data.</text>
</comment>
<dbReference type="PANTHER" id="PTHR48299">
    <property type="entry name" value="ACT DOMAIN-CONTAINING PROTEIN ACR9"/>
    <property type="match status" value="1"/>
</dbReference>
<evidence type="ECO:0000313" key="1">
    <source>
        <dbReference type="EMBL" id="PWZ06215.1"/>
    </source>
</evidence>
<dbReference type="AlphaFoldDB" id="A0A3L6DCC5"/>
<accession>A0A3L6DCC5</accession>
<organism evidence="1 2">
    <name type="scientific">Zea mays</name>
    <name type="common">Maize</name>
    <dbReference type="NCBI Taxonomy" id="4577"/>
    <lineage>
        <taxon>Eukaryota</taxon>
        <taxon>Viridiplantae</taxon>
        <taxon>Streptophyta</taxon>
        <taxon>Embryophyta</taxon>
        <taxon>Tracheophyta</taxon>
        <taxon>Spermatophyta</taxon>
        <taxon>Magnoliopsida</taxon>
        <taxon>Liliopsida</taxon>
        <taxon>Poales</taxon>
        <taxon>Poaceae</taxon>
        <taxon>PACMAD clade</taxon>
        <taxon>Panicoideae</taxon>
        <taxon>Andropogonodae</taxon>
        <taxon>Andropogoneae</taxon>
        <taxon>Tripsacinae</taxon>
        <taxon>Zea</taxon>
    </lineage>
</organism>
<protein>
    <submittedName>
        <fullName evidence="1">Uncharacterized protein</fullName>
    </submittedName>
</protein>
<sequence length="150" mass="17494">MARSDVNNLPQVNSIFARVVVKFPRRHDSQHFILQDITGSKMEAISIRNNVPRWDLIIVGIWTDLLQRNALRWSLARVDNNIIIGTMLHLNHKHGCLETLDYSTVHFNPDHHTTYHLKIIRRSLIQNPRSRIVDRLLENKRAHLATVISD</sequence>
<evidence type="ECO:0000313" key="2">
    <source>
        <dbReference type="Proteomes" id="UP000251960"/>
    </source>
</evidence>
<dbReference type="Proteomes" id="UP000251960">
    <property type="component" value="Chromosome 9"/>
</dbReference>
<dbReference type="EMBL" id="NCVQ01000010">
    <property type="protein sequence ID" value="PWZ06215.1"/>
    <property type="molecule type" value="Genomic_DNA"/>
</dbReference>
<proteinExistence type="predicted"/>
<reference evidence="1 2" key="1">
    <citation type="journal article" date="2018" name="Nat. Genet.">
        <title>Extensive intraspecific gene order and gene structural variations between Mo17 and other maize genomes.</title>
        <authorList>
            <person name="Sun S."/>
            <person name="Zhou Y."/>
            <person name="Chen J."/>
            <person name="Shi J."/>
            <person name="Zhao H."/>
            <person name="Zhao H."/>
            <person name="Song W."/>
            <person name="Zhang M."/>
            <person name="Cui Y."/>
            <person name="Dong X."/>
            <person name="Liu H."/>
            <person name="Ma X."/>
            <person name="Jiao Y."/>
            <person name="Wang B."/>
            <person name="Wei X."/>
            <person name="Stein J.C."/>
            <person name="Glaubitz J.C."/>
            <person name="Lu F."/>
            <person name="Yu G."/>
            <person name="Liang C."/>
            <person name="Fengler K."/>
            <person name="Li B."/>
            <person name="Rafalski A."/>
            <person name="Schnable P.S."/>
            <person name="Ware D.H."/>
            <person name="Buckler E.S."/>
            <person name="Lai J."/>
        </authorList>
    </citation>
    <scope>NUCLEOTIDE SEQUENCE [LARGE SCALE GENOMIC DNA]</scope>
    <source>
        <strain evidence="2">cv. Missouri 17</strain>
        <tissue evidence="1">Seedling</tissue>
    </source>
</reference>
<gene>
    <name evidence="1" type="ORF">Zm00014a_044289</name>
</gene>